<evidence type="ECO:0008006" key="3">
    <source>
        <dbReference type="Google" id="ProtNLM"/>
    </source>
</evidence>
<comment type="caution">
    <text evidence="1">The sequence shown here is derived from an EMBL/GenBank/DDBJ whole genome shotgun (WGS) entry which is preliminary data.</text>
</comment>
<dbReference type="AlphaFoldDB" id="A0A9P7Z203"/>
<reference evidence="1" key="1">
    <citation type="journal article" date="2021" name="IMA Fungus">
        <title>Genomic characterization of three marine fungi, including Emericellopsis atlantica sp. nov. with signatures of a generalist lifestyle and marine biomass degradation.</title>
        <authorList>
            <person name="Hagestad O.C."/>
            <person name="Hou L."/>
            <person name="Andersen J.H."/>
            <person name="Hansen E.H."/>
            <person name="Altermark B."/>
            <person name="Li C."/>
            <person name="Kuhnert E."/>
            <person name="Cox R.J."/>
            <person name="Crous P.W."/>
            <person name="Spatafora J.W."/>
            <person name="Lail K."/>
            <person name="Amirebrahimi M."/>
            <person name="Lipzen A."/>
            <person name="Pangilinan J."/>
            <person name="Andreopoulos W."/>
            <person name="Hayes R.D."/>
            <person name="Ng V."/>
            <person name="Grigoriev I.V."/>
            <person name="Jackson S.A."/>
            <person name="Sutton T.D.S."/>
            <person name="Dobson A.D.W."/>
            <person name="Rama T."/>
        </authorList>
    </citation>
    <scope>NUCLEOTIDE SEQUENCE</scope>
    <source>
        <strain evidence="1">TRa3180A</strain>
    </source>
</reference>
<organism evidence="1 2">
    <name type="scientific">Calycina marina</name>
    <dbReference type="NCBI Taxonomy" id="1763456"/>
    <lineage>
        <taxon>Eukaryota</taxon>
        <taxon>Fungi</taxon>
        <taxon>Dikarya</taxon>
        <taxon>Ascomycota</taxon>
        <taxon>Pezizomycotina</taxon>
        <taxon>Leotiomycetes</taxon>
        <taxon>Helotiales</taxon>
        <taxon>Pezizellaceae</taxon>
        <taxon>Calycina</taxon>
    </lineage>
</organism>
<gene>
    <name evidence="1" type="ORF">BJ878DRAFT_97440</name>
</gene>
<evidence type="ECO:0000313" key="2">
    <source>
        <dbReference type="Proteomes" id="UP000887226"/>
    </source>
</evidence>
<protein>
    <recommendedName>
        <fullName evidence="3">RING-type domain-containing protein</fullName>
    </recommendedName>
</protein>
<dbReference type="InterPro" id="IPR013083">
    <property type="entry name" value="Znf_RING/FYVE/PHD"/>
</dbReference>
<proteinExistence type="predicted"/>
<keyword evidence="2" id="KW-1185">Reference proteome</keyword>
<name>A0A9P7Z203_9HELO</name>
<dbReference type="Proteomes" id="UP000887226">
    <property type="component" value="Unassembled WGS sequence"/>
</dbReference>
<dbReference type="Gene3D" id="3.30.40.10">
    <property type="entry name" value="Zinc/RING finger domain, C3HC4 (zinc finger)"/>
    <property type="match status" value="1"/>
</dbReference>
<sequence length="260" mass="29625">MSQPATLIYTTPSPDQSVTCLICLERVDKGAVRLSCCPDALMCSDCIGHWLTHLTLHEKQTKCICRTPVDASERKPLIYENPWESPGEETYEYYEEEYDYEEGSLYNDENHNSDEGQEVRVEENFWERIRSTPTAQNLSDADGEYDLIDQSGEDVVISETEVDSEIEGESEEFGLHQPGAPLCTLSDGYAMMHDDHFQFREPARFAASFTALNMSIYDPPPYHTGTIIIPDTFSVDYGTEVETMMDYLDYSSDHEGEDHF</sequence>
<dbReference type="EMBL" id="MU253941">
    <property type="protein sequence ID" value="KAG9243940.1"/>
    <property type="molecule type" value="Genomic_DNA"/>
</dbReference>
<evidence type="ECO:0000313" key="1">
    <source>
        <dbReference type="EMBL" id="KAG9243940.1"/>
    </source>
</evidence>
<accession>A0A9P7Z203</accession>